<dbReference type="Proteomes" id="UP000063699">
    <property type="component" value="Chromosome"/>
</dbReference>
<sequence length="179" mass="18971">MRIKTHMGTGVDGFIASADGRPTLLSMPNFASGESHGHPEFIADWSAVVMGRNTFLPAVGGSHWPWPGLRVFVLTSQPLPDAARADVVTAAKPDELLELMREADFAGDVHLVGGQRTIDAFRSIGALDVLGVVTLPILLGNGTPLTPPVGNGQYLRLESTRTFSDGAVEHIHTLAAPVD</sequence>
<dbReference type="InterPro" id="IPR002734">
    <property type="entry name" value="RibDG_C"/>
</dbReference>
<evidence type="ECO:0000313" key="3">
    <source>
        <dbReference type="Proteomes" id="UP000063699"/>
    </source>
</evidence>
<accession>A0A0N9HYY7</accession>
<keyword evidence="3" id="KW-1185">Reference proteome</keyword>
<dbReference type="OrthoDB" id="4536086at2"/>
<proteinExistence type="predicted"/>
<evidence type="ECO:0000313" key="2">
    <source>
        <dbReference type="EMBL" id="ALG10604.1"/>
    </source>
</evidence>
<dbReference type="STRING" id="860235.AOZ06_30215"/>
<feature type="domain" description="Bacterial bifunctional deaminase-reductase C-terminal" evidence="1">
    <location>
        <begin position="7"/>
        <end position="167"/>
    </location>
</feature>
<dbReference type="EMBL" id="CP012752">
    <property type="protein sequence ID" value="ALG10604.1"/>
    <property type="molecule type" value="Genomic_DNA"/>
</dbReference>
<dbReference type="RefSeq" id="WP_054292507.1">
    <property type="nucleotide sequence ID" value="NZ_CP012752.1"/>
</dbReference>
<dbReference type="KEGG" id="kphy:AOZ06_30215"/>
<reference evidence="2 3" key="1">
    <citation type="submission" date="2015-07" db="EMBL/GenBank/DDBJ databases">
        <title>Genome sequencing of Kibdelosporangium phytohabitans.</title>
        <authorList>
            <person name="Qin S."/>
            <person name="Xing K."/>
        </authorList>
    </citation>
    <scope>NUCLEOTIDE SEQUENCE [LARGE SCALE GENOMIC DNA]</scope>
    <source>
        <strain evidence="2 3">KLBMP1111</strain>
    </source>
</reference>
<protein>
    <recommendedName>
        <fullName evidence="1">Bacterial bifunctional deaminase-reductase C-terminal domain-containing protein</fullName>
    </recommendedName>
</protein>
<dbReference type="SUPFAM" id="SSF53597">
    <property type="entry name" value="Dihydrofolate reductase-like"/>
    <property type="match status" value="1"/>
</dbReference>
<name>A0A0N9HYY7_9PSEU</name>
<dbReference type="GO" id="GO:0008703">
    <property type="term" value="F:5-amino-6-(5-phosphoribosylamino)uracil reductase activity"/>
    <property type="evidence" value="ECO:0007669"/>
    <property type="project" value="InterPro"/>
</dbReference>
<dbReference type="InterPro" id="IPR024072">
    <property type="entry name" value="DHFR-like_dom_sf"/>
</dbReference>
<evidence type="ECO:0000259" key="1">
    <source>
        <dbReference type="Pfam" id="PF01872"/>
    </source>
</evidence>
<dbReference type="Gene3D" id="3.40.430.10">
    <property type="entry name" value="Dihydrofolate Reductase, subunit A"/>
    <property type="match status" value="1"/>
</dbReference>
<dbReference type="Pfam" id="PF01872">
    <property type="entry name" value="RibD_C"/>
    <property type="match status" value="1"/>
</dbReference>
<gene>
    <name evidence="2" type="ORF">AOZ06_30215</name>
</gene>
<organism evidence="2 3">
    <name type="scientific">Kibdelosporangium phytohabitans</name>
    <dbReference type="NCBI Taxonomy" id="860235"/>
    <lineage>
        <taxon>Bacteria</taxon>
        <taxon>Bacillati</taxon>
        <taxon>Actinomycetota</taxon>
        <taxon>Actinomycetes</taxon>
        <taxon>Pseudonocardiales</taxon>
        <taxon>Pseudonocardiaceae</taxon>
        <taxon>Kibdelosporangium</taxon>
    </lineage>
</organism>
<dbReference type="AlphaFoldDB" id="A0A0N9HYY7"/>
<dbReference type="GO" id="GO:0009231">
    <property type="term" value="P:riboflavin biosynthetic process"/>
    <property type="evidence" value="ECO:0007669"/>
    <property type="project" value="InterPro"/>
</dbReference>